<dbReference type="RefSeq" id="XP_004830155.1">
    <property type="nucleotide sequence ID" value="XM_004830098.1"/>
</dbReference>
<proteinExistence type="predicted"/>
<dbReference type="EMBL" id="CP001669">
    <property type="protein sequence ID" value="AFZ80489.1"/>
    <property type="molecule type" value="Genomic_DNA"/>
</dbReference>
<name>L0B039_THEEQ</name>
<dbReference type="AlphaFoldDB" id="L0B039"/>
<dbReference type="Proteomes" id="UP000031512">
    <property type="component" value="Chromosome 1"/>
</dbReference>
<protein>
    <submittedName>
        <fullName evidence="1">Uncharacterized protein</fullName>
    </submittedName>
</protein>
<dbReference type="KEGG" id="beq:BEWA_033420"/>
<dbReference type="VEuPathDB" id="PiroplasmaDB:BEWA_033420"/>
<keyword evidence="2" id="KW-1185">Reference proteome</keyword>
<evidence type="ECO:0000313" key="2">
    <source>
        <dbReference type="Proteomes" id="UP000031512"/>
    </source>
</evidence>
<reference evidence="1 2" key="1">
    <citation type="journal article" date="2012" name="BMC Genomics">
        <title>Comparative genomic analysis and phylogenetic position of Theileria equi.</title>
        <authorList>
            <person name="Kappmeyer L.S."/>
            <person name="Thiagarajan M."/>
            <person name="Herndon D.R."/>
            <person name="Ramsay J.D."/>
            <person name="Caler E."/>
            <person name="Djikeng A."/>
            <person name="Gillespie J.J."/>
            <person name="Lau A.O."/>
            <person name="Roalson E.H."/>
            <person name="Silva J.C."/>
            <person name="Silva M.G."/>
            <person name="Suarez C.E."/>
            <person name="Ueti M.W."/>
            <person name="Nene V.M."/>
            <person name="Mealey R.H."/>
            <person name="Knowles D.P."/>
            <person name="Brayton K.A."/>
        </authorList>
    </citation>
    <scope>NUCLEOTIDE SEQUENCE [LARGE SCALE GENOMIC DNA]</scope>
    <source>
        <strain evidence="1 2">WA</strain>
    </source>
</reference>
<accession>L0B039</accession>
<dbReference type="GeneID" id="15803656"/>
<organism evidence="1 2">
    <name type="scientific">Theileria equi strain WA</name>
    <dbReference type="NCBI Taxonomy" id="1537102"/>
    <lineage>
        <taxon>Eukaryota</taxon>
        <taxon>Sar</taxon>
        <taxon>Alveolata</taxon>
        <taxon>Apicomplexa</taxon>
        <taxon>Aconoidasida</taxon>
        <taxon>Piroplasmida</taxon>
        <taxon>Theileriidae</taxon>
        <taxon>Theileria</taxon>
    </lineage>
</organism>
<sequence length="190" mass="21401">MGETNDRFYYPDSSLHDVKEDVLPDVHIEAQTGDWHTSSTFKESNSLGSLLSNELPWQVKWYLKLNPSKSPEELRIDPSWSYETPKLETFMGRRENNSPEITLTLESGKTHLQTLKTISSCILSGVTQESLKAQAFNRSTEKKTSDDGTASILSAQFQMPSNEDGKTKHSILESLNIANNKKTKAGYSRK</sequence>
<dbReference type="eggNOG" id="ENOG502TN1B">
    <property type="taxonomic scope" value="Eukaryota"/>
</dbReference>
<evidence type="ECO:0000313" key="1">
    <source>
        <dbReference type="EMBL" id="AFZ80489.1"/>
    </source>
</evidence>
<gene>
    <name evidence="1" type="ORF">BEWA_033420</name>
</gene>
<dbReference type="OrthoDB" id="365493at2759"/>